<sequence>MNYIAHLHLAKHTQTSLVGNFLGDFVKGSAFADFPLNIQLGVRLHRQIDTFTDSHPRVVALKQDFPKPIRRYAGIAIDVYFDHLLLQHWQQFSAPELPMHTLFKQFYRDLEQLNYEVSPHFTRVRAGLISHQWLADYENLSACLRAMQTIEKRFSRPTQFAQQAMGYINENDSELRQSFLHFYPDLLRHSELFVSKLIK</sequence>
<reference evidence="5 6" key="1">
    <citation type="submission" date="2024-03" db="EMBL/GenBank/DDBJ databases">
        <title>Community enrichment and isolation of bacterial strains for fucoidan degradation.</title>
        <authorList>
            <person name="Sichert A."/>
        </authorList>
    </citation>
    <scope>NUCLEOTIDE SEQUENCE [LARGE SCALE GENOMIC DNA]</scope>
    <source>
        <strain evidence="5 6">AS12</strain>
    </source>
</reference>
<evidence type="ECO:0000313" key="6">
    <source>
        <dbReference type="Proteomes" id="UP001461163"/>
    </source>
</evidence>
<dbReference type="PANTHER" id="PTHR38764:SF1">
    <property type="entry name" value="ACYL CARRIER PROTEIN PHOSPHODIESTERASE"/>
    <property type="match status" value="1"/>
</dbReference>
<dbReference type="PIRSF" id="PIRSF011489">
    <property type="entry name" value="DUF479"/>
    <property type="match status" value="1"/>
</dbReference>
<evidence type="ECO:0000256" key="3">
    <source>
        <dbReference type="ARBA" id="ARBA00023098"/>
    </source>
</evidence>
<keyword evidence="6" id="KW-1185">Reference proteome</keyword>
<dbReference type="InterPro" id="IPR007431">
    <property type="entry name" value="ACP_PD"/>
</dbReference>
<dbReference type="PANTHER" id="PTHR38764">
    <property type="entry name" value="ACYL CARRIER PROTEIN PHOSPHODIESTERASE"/>
    <property type="match status" value="1"/>
</dbReference>
<keyword evidence="3" id="KW-0443">Lipid metabolism</keyword>
<evidence type="ECO:0000256" key="4">
    <source>
        <dbReference type="ARBA" id="ARBA00023160"/>
    </source>
</evidence>
<keyword evidence="2" id="KW-0378">Hydrolase</keyword>
<dbReference type="EMBL" id="JBBMQS010000008">
    <property type="protein sequence ID" value="MEM5498515.1"/>
    <property type="molecule type" value="Genomic_DNA"/>
</dbReference>
<name>A0ABU9SY45_9ALTE</name>
<protein>
    <submittedName>
        <fullName evidence="5">ACP phosphodiesterase</fullName>
    </submittedName>
</protein>
<dbReference type="RefSeq" id="WP_342882065.1">
    <property type="nucleotide sequence ID" value="NZ_JBBMQS010000008.1"/>
</dbReference>
<proteinExistence type="predicted"/>
<evidence type="ECO:0000256" key="2">
    <source>
        <dbReference type="ARBA" id="ARBA00022801"/>
    </source>
</evidence>
<organism evidence="5 6">
    <name type="scientific">Paraglaciecola mesophila</name>
    <dbReference type="NCBI Taxonomy" id="197222"/>
    <lineage>
        <taxon>Bacteria</taxon>
        <taxon>Pseudomonadati</taxon>
        <taxon>Pseudomonadota</taxon>
        <taxon>Gammaproteobacteria</taxon>
        <taxon>Alteromonadales</taxon>
        <taxon>Alteromonadaceae</taxon>
        <taxon>Paraglaciecola</taxon>
    </lineage>
</organism>
<dbReference type="Proteomes" id="UP001461163">
    <property type="component" value="Unassembled WGS sequence"/>
</dbReference>
<gene>
    <name evidence="5" type="ORF">WNY77_14000</name>
</gene>
<evidence type="ECO:0000313" key="5">
    <source>
        <dbReference type="EMBL" id="MEM5498515.1"/>
    </source>
</evidence>
<dbReference type="Pfam" id="PF04336">
    <property type="entry name" value="ACP_PD"/>
    <property type="match status" value="1"/>
</dbReference>
<keyword evidence="1" id="KW-0444">Lipid biosynthesis</keyword>
<accession>A0ABU9SY45</accession>
<evidence type="ECO:0000256" key="1">
    <source>
        <dbReference type="ARBA" id="ARBA00022516"/>
    </source>
</evidence>
<comment type="caution">
    <text evidence="5">The sequence shown here is derived from an EMBL/GenBank/DDBJ whole genome shotgun (WGS) entry which is preliminary data.</text>
</comment>
<keyword evidence="4" id="KW-0276">Fatty acid metabolism</keyword>
<keyword evidence="4" id="KW-0275">Fatty acid biosynthesis</keyword>